<gene>
    <name evidence="3" type="ORF">NAEGRDRAFT_73916</name>
</gene>
<dbReference type="KEGG" id="ngr:NAEGRDRAFT_73916"/>
<dbReference type="Proteomes" id="UP000006671">
    <property type="component" value="Unassembled WGS sequence"/>
</dbReference>
<dbReference type="InterPro" id="IPR002110">
    <property type="entry name" value="Ankyrin_rpt"/>
</dbReference>
<feature type="repeat" description="ANK" evidence="1">
    <location>
        <begin position="267"/>
        <end position="299"/>
    </location>
</feature>
<dbReference type="PROSITE" id="PS50088">
    <property type="entry name" value="ANK_REPEAT"/>
    <property type="match status" value="1"/>
</dbReference>
<dbReference type="RefSeq" id="XP_002671024.1">
    <property type="nucleotide sequence ID" value="XM_002670978.1"/>
</dbReference>
<keyword evidence="1" id="KW-0040">ANK repeat</keyword>
<dbReference type="EMBL" id="GG738909">
    <property type="protein sequence ID" value="EFC38280.1"/>
    <property type="molecule type" value="Genomic_DNA"/>
</dbReference>
<sequence>MGSACSTQKQLKNVEEPQRFSTEKPKKVLRSSVSKNDQKQHTEAKKEEVKQASSSSLSADKSSHHIQTKQEQDPVNTSTEEKKSSIAEKKVSRALSKYEKRDEQLLSTWGKWLSSDETNKYVANDDVYYFEMNNCFPDCFFLDIEGGDIDMETIVFVRVRGYSTVIATMIQQVDDKNDKAVLTSIQIPKSIESDKVLLPIIQALVEALPEQLEKPFTITEERRNYFIEGNEDFKNLMQHTENALISIEENHTIPSDFKGSIYMNTCMGMPLLHFAVGKNNMKAVDSLLQLGASPSQRDTNSNTALFYVTSLEMLKKLAEHIDIETDLFRPNNNEELISHKYSSLYSEDGELAYSLVQELASLAGKTSSPYESILKLFWGLDKQNTTALQILEKLYKKKAEKQKYTQDFRALYFNEAAQWKIRLDLFKPENVNIVEDRYGLTQLEMAVLDENIPLISSYASIGKPEACRPFILNYIKSVHVAKMLHRFYPSIFEKREAENSSSRSALSTIIQNMRAGNIPLVTFLVETHNFKLSTTETVQLIELSLNSRDVELLELVEKVISNSTNLIGQLLLKNNTIPSKKLHAFESNKFEQSPLEYILSVHSDIPHAVMLQQVIWSRVKELCSEGDEFRTSLKNQCGYIVQQCLVMRKIEMFKEIVTFLKEIGLNHDDLKYKFESNFTSLKQSDMIYNALTTLVYCTSNLASILTEDFFTTVAQVSSDDGSDAPILHILMCLFLKKAEFKVVSKLLHPQFKVETLDGTITVVDDDMRSWIKNWVVGCSDSQFLKRYLLKPYEHADVKKSTKKQIERNTSFKLEMPNIRRYILLFYIDNNYVKERIEDENFETPNAFEILEEAAKCIKECIRSEELVQKEFLRAVTANLGYLQDRVGNDKDFWMREQVLIEAEILKACLGLSTPDFSKFQDHSSILEKFAKYYRLHKKNLSIEQYMKEFLTAEFKNVLLFCLSNSCLHLLTPTLLNDIITPAKQLKISKFLYSFGTFNEKNRKDMDNLQEWIGSSEKQPQLLSLLKNAISVGNVKCTKRLISSFMNKNLQLSIEDLTSITESILSVFRGGCDKLLSSLICEFISMDQILAIKSDSNETPLHSICYGGCVESFQLVHSSLEISVFSKMFLDTSYKAGMSNEINESEDEELPIVYPTHYLAYLSGKVAIRKQCLSVLRDLSSKGMVTNLELFGDWSTKVGALNMILKHNEEHPDAPLLNVEIEPYSYHLLIRSYWMKYYIDNSESFRFDDKFIKLFIYHFVAQKSIPSPHSEITDNMLFYCFSGKSATPRSYWTSFFEAVIYTSAYENLTIFFFTSTQQGRIQLDEDSLLRLFNLYHKTIKLSGSNLIEKGLFEILTCGDEIASNIITMSILLNRTKLSKFILTVIEDTPGLKAKILEERKQLFEQMSSIMHPTLENKAADLFLCFFDISASLYGTEMQHLSFEFETPRISKNISDDMIIATSIGKSIRNWKMERAVDQFIEHIKEETGVMFTVTFFPSLEDLSTPMAQIMTGTTCISCIVEIVKPLLEKKLPLNALSIVMNAKQQDFHSNINENTLEIKLSLSKEDENTLIVAPITESK</sequence>
<dbReference type="SUPFAM" id="SSF48403">
    <property type="entry name" value="Ankyrin repeat"/>
    <property type="match status" value="1"/>
</dbReference>
<dbReference type="GeneID" id="8859256"/>
<feature type="compositionally biased region" description="Basic and acidic residues" evidence="2">
    <location>
        <begin position="12"/>
        <end position="26"/>
    </location>
</feature>
<dbReference type="PROSITE" id="PS50297">
    <property type="entry name" value="ANK_REP_REGION"/>
    <property type="match status" value="1"/>
</dbReference>
<evidence type="ECO:0000313" key="3">
    <source>
        <dbReference type="EMBL" id="EFC38280.1"/>
    </source>
</evidence>
<dbReference type="VEuPathDB" id="AmoebaDB:NAEGRDRAFT_73916"/>
<dbReference type="InterPro" id="IPR036770">
    <property type="entry name" value="Ankyrin_rpt-contain_sf"/>
</dbReference>
<reference evidence="3 4" key="1">
    <citation type="journal article" date="2010" name="Cell">
        <title>The genome of Naegleria gruberi illuminates early eukaryotic versatility.</title>
        <authorList>
            <person name="Fritz-Laylin L.K."/>
            <person name="Prochnik S.E."/>
            <person name="Ginger M.L."/>
            <person name="Dacks J.B."/>
            <person name="Carpenter M.L."/>
            <person name="Field M.C."/>
            <person name="Kuo A."/>
            <person name="Paredez A."/>
            <person name="Chapman J."/>
            <person name="Pham J."/>
            <person name="Shu S."/>
            <person name="Neupane R."/>
            <person name="Cipriano M."/>
            <person name="Mancuso J."/>
            <person name="Tu H."/>
            <person name="Salamov A."/>
            <person name="Lindquist E."/>
            <person name="Shapiro H."/>
            <person name="Lucas S."/>
            <person name="Grigoriev I.V."/>
            <person name="Cande W.Z."/>
            <person name="Fulton C."/>
            <person name="Rokhsar D.S."/>
            <person name="Dawson S.C."/>
        </authorList>
    </citation>
    <scope>NUCLEOTIDE SEQUENCE [LARGE SCALE GENOMIC DNA]</scope>
    <source>
        <strain evidence="3 4">NEG-M</strain>
    </source>
</reference>
<name>D2VXZ7_NAEGR</name>
<evidence type="ECO:0000313" key="4">
    <source>
        <dbReference type="Proteomes" id="UP000006671"/>
    </source>
</evidence>
<feature type="compositionally biased region" description="Polar residues" evidence="2">
    <location>
        <begin position="1"/>
        <end position="11"/>
    </location>
</feature>
<dbReference type="Gene3D" id="1.25.40.20">
    <property type="entry name" value="Ankyrin repeat-containing domain"/>
    <property type="match status" value="1"/>
</dbReference>
<keyword evidence="4" id="KW-1185">Reference proteome</keyword>
<proteinExistence type="predicted"/>
<protein>
    <submittedName>
        <fullName evidence="3">Predicted protein</fullName>
    </submittedName>
</protein>
<evidence type="ECO:0000256" key="1">
    <source>
        <dbReference type="PROSITE-ProRule" id="PRU00023"/>
    </source>
</evidence>
<accession>D2VXZ7</accession>
<feature type="region of interest" description="Disordered" evidence="2">
    <location>
        <begin position="1"/>
        <end position="86"/>
    </location>
</feature>
<evidence type="ECO:0000256" key="2">
    <source>
        <dbReference type="SAM" id="MobiDB-lite"/>
    </source>
</evidence>
<organism evidence="4">
    <name type="scientific">Naegleria gruberi</name>
    <name type="common">Amoeba</name>
    <dbReference type="NCBI Taxonomy" id="5762"/>
    <lineage>
        <taxon>Eukaryota</taxon>
        <taxon>Discoba</taxon>
        <taxon>Heterolobosea</taxon>
        <taxon>Tetramitia</taxon>
        <taxon>Eutetramitia</taxon>
        <taxon>Vahlkampfiidae</taxon>
        <taxon>Naegleria</taxon>
    </lineage>
</organism>
<dbReference type="InParanoid" id="D2VXZ7"/>
<feature type="compositionally biased region" description="Basic and acidic residues" evidence="2">
    <location>
        <begin position="36"/>
        <end position="50"/>
    </location>
</feature>
<dbReference type="OrthoDB" id="445896at2759"/>